<organism evidence="3 4">
    <name type="scientific">Scopulibacillus daqui</name>
    <dbReference type="NCBI Taxonomy" id="1469162"/>
    <lineage>
        <taxon>Bacteria</taxon>
        <taxon>Bacillati</taxon>
        <taxon>Bacillota</taxon>
        <taxon>Bacilli</taxon>
        <taxon>Bacillales</taxon>
        <taxon>Sporolactobacillaceae</taxon>
        <taxon>Scopulibacillus</taxon>
    </lineage>
</organism>
<evidence type="ECO:0000256" key="2">
    <source>
        <dbReference type="ARBA" id="ARBA00023235"/>
    </source>
</evidence>
<dbReference type="PANTHER" id="PTHR21198">
    <property type="entry name" value="GLUTAMATE RACEMASE"/>
    <property type="match status" value="1"/>
</dbReference>
<dbReference type="SUPFAM" id="SSF53681">
    <property type="entry name" value="Aspartate/glutamate racemase"/>
    <property type="match status" value="2"/>
</dbReference>
<dbReference type="InterPro" id="IPR015942">
    <property type="entry name" value="Asp/Glu/hydantoin_racemase"/>
</dbReference>
<dbReference type="PANTHER" id="PTHR21198:SF7">
    <property type="entry name" value="ASPARTATE-GLUTAMATE RACEMASE FAMILY"/>
    <property type="match status" value="1"/>
</dbReference>
<dbReference type="GO" id="GO:0047689">
    <property type="term" value="F:aspartate racemase activity"/>
    <property type="evidence" value="ECO:0007669"/>
    <property type="project" value="UniProtKB-EC"/>
</dbReference>
<dbReference type="Proteomes" id="UP000808914">
    <property type="component" value="Unassembled WGS sequence"/>
</dbReference>
<dbReference type="NCBIfam" id="TIGR00035">
    <property type="entry name" value="asp_race"/>
    <property type="match status" value="1"/>
</dbReference>
<reference evidence="3 4" key="1">
    <citation type="submission" date="2021-01" db="EMBL/GenBank/DDBJ databases">
        <title>Genomic Encyclopedia of Type Strains, Phase IV (KMG-IV): sequencing the most valuable type-strain genomes for metagenomic binning, comparative biology and taxonomic classification.</title>
        <authorList>
            <person name="Goeker M."/>
        </authorList>
    </citation>
    <scope>NUCLEOTIDE SEQUENCE [LARGE SCALE GENOMIC DNA]</scope>
    <source>
        <strain evidence="3 4">DSM 28236</strain>
    </source>
</reference>
<proteinExistence type="inferred from homology"/>
<dbReference type="EC" id="5.1.1.13" evidence="3"/>
<comment type="similarity">
    <text evidence="1">Belongs to the aspartate/glutamate racemases family.</text>
</comment>
<dbReference type="Pfam" id="PF01177">
    <property type="entry name" value="Asp_Glu_race"/>
    <property type="match status" value="1"/>
</dbReference>
<evidence type="ECO:0000313" key="3">
    <source>
        <dbReference type="EMBL" id="MBM7646837.1"/>
    </source>
</evidence>
<dbReference type="PROSITE" id="PS00923">
    <property type="entry name" value="ASP_GLU_RACEMASE_1"/>
    <property type="match status" value="1"/>
</dbReference>
<gene>
    <name evidence="3" type="ORF">JOD45_003071</name>
</gene>
<evidence type="ECO:0000256" key="1">
    <source>
        <dbReference type="ARBA" id="ARBA00007847"/>
    </source>
</evidence>
<name>A0ABS2Q5R5_9BACL</name>
<keyword evidence="2 3" id="KW-0413">Isomerase</keyword>
<protein>
    <submittedName>
        <fullName evidence="3">Aspartate racemase</fullName>
        <ecNumber evidence="3">5.1.1.13</ecNumber>
    </submittedName>
</protein>
<dbReference type="Gene3D" id="3.40.50.1860">
    <property type="match status" value="2"/>
</dbReference>
<accession>A0ABS2Q5R5</accession>
<evidence type="ECO:0000313" key="4">
    <source>
        <dbReference type="Proteomes" id="UP000808914"/>
    </source>
</evidence>
<keyword evidence="4" id="KW-1185">Reference proteome</keyword>
<dbReference type="InterPro" id="IPR004380">
    <property type="entry name" value="Asp_race"/>
</dbReference>
<dbReference type="InterPro" id="IPR018187">
    <property type="entry name" value="Asp/Glu_racemase_AS_1"/>
</dbReference>
<dbReference type="EMBL" id="JAFBER010000031">
    <property type="protein sequence ID" value="MBM7646837.1"/>
    <property type="molecule type" value="Genomic_DNA"/>
</dbReference>
<dbReference type="InterPro" id="IPR001920">
    <property type="entry name" value="Asp/Glu_race"/>
</dbReference>
<sequence length="251" mass="27806">MQALTKLLLNKKDNGGIKMKVIGLIGGMSWESSVEYYRIINEEVKRRLGGLHSAKCLLYSVDFDEIERCQSEGDWKKAGEVLGRAARSLEKGGADFIVICTNTMHKVISDIQAKIDIPILHIADAAAAQIKKKGIRSVGLLGTTYTMEQDFYKSRLELNGIKVIVPNDSERELVNRVIYEELCLGKIHQKSRDSYKKIIRGLVEAGAKGIVLGCTEIGLLVKPEDSEVPLFDTTCIHAIEAVNMSLKDNTV</sequence>
<comment type="caution">
    <text evidence="3">The sequence shown here is derived from an EMBL/GenBank/DDBJ whole genome shotgun (WGS) entry which is preliminary data.</text>
</comment>